<feature type="transmembrane region" description="Helical" evidence="1">
    <location>
        <begin position="12"/>
        <end position="31"/>
    </location>
</feature>
<dbReference type="Proteomes" id="UP000325286">
    <property type="component" value="Chromosome"/>
</dbReference>
<keyword evidence="1" id="KW-0812">Transmembrane</keyword>
<dbReference type="KEGG" id="rul:UC8_47640"/>
<dbReference type="RefSeq" id="WP_068137773.1">
    <property type="nucleotide sequence ID" value="NZ_CP042914.1"/>
</dbReference>
<keyword evidence="1" id="KW-1133">Transmembrane helix</keyword>
<evidence type="ECO:0000313" key="2">
    <source>
        <dbReference type="EMBL" id="QEG42722.1"/>
    </source>
</evidence>
<evidence type="ECO:0000256" key="1">
    <source>
        <dbReference type="SAM" id="Phobius"/>
    </source>
</evidence>
<reference evidence="2 3" key="1">
    <citation type="submission" date="2019-08" db="EMBL/GenBank/DDBJ databases">
        <title>Deep-cultivation of Planctomycetes and their phenomic and genomic characterization uncovers novel biology.</title>
        <authorList>
            <person name="Wiegand S."/>
            <person name="Jogler M."/>
            <person name="Boedeker C."/>
            <person name="Pinto D."/>
            <person name="Vollmers J."/>
            <person name="Rivas-Marin E."/>
            <person name="Kohn T."/>
            <person name="Peeters S.H."/>
            <person name="Heuer A."/>
            <person name="Rast P."/>
            <person name="Oberbeckmann S."/>
            <person name="Bunk B."/>
            <person name="Jeske O."/>
            <person name="Meyerdierks A."/>
            <person name="Storesund J.E."/>
            <person name="Kallscheuer N."/>
            <person name="Luecker S."/>
            <person name="Lage O.M."/>
            <person name="Pohl T."/>
            <person name="Merkel B.J."/>
            <person name="Hornburger P."/>
            <person name="Mueller R.-W."/>
            <person name="Bruemmer F."/>
            <person name="Labrenz M."/>
            <person name="Spormann A.M."/>
            <person name="Op den Camp H."/>
            <person name="Overmann J."/>
            <person name="Amann R."/>
            <person name="Jetten M.S.M."/>
            <person name="Mascher T."/>
            <person name="Medema M.H."/>
            <person name="Devos D.P."/>
            <person name="Kaster A.-K."/>
            <person name="Ovreas L."/>
            <person name="Rohde M."/>
            <person name="Galperin M.Y."/>
            <person name="Jogler C."/>
        </authorList>
    </citation>
    <scope>NUCLEOTIDE SEQUENCE [LARGE SCALE GENOMIC DNA]</scope>
    <source>
        <strain evidence="2 3">UC8</strain>
    </source>
</reference>
<proteinExistence type="predicted"/>
<dbReference type="OrthoDB" id="274512at2"/>
<protein>
    <recommendedName>
        <fullName evidence="4">DUF4157 domain-containing protein</fullName>
    </recommendedName>
</protein>
<accession>A0A5B9QXI9</accession>
<evidence type="ECO:0008006" key="4">
    <source>
        <dbReference type="Google" id="ProtNLM"/>
    </source>
</evidence>
<evidence type="ECO:0000313" key="3">
    <source>
        <dbReference type="Proteomes" id="UP000325286"/>
    </source>
</evidence>
<keyword evidence="1" id="KW-0472">Membrane</keyword>
<sequence length="153" mass="16997">MPTLRTRLVYIWVRLWAAPYSLLGLALGVLLGGRMQVVEGVVEIHGPAVAWLLIRLPPRALAMTLGHTVLGQTREALEQTRTHERVHVGQFERWGPLMGPAYGLASLYMACVGRDYYRDNPFEVEAFADDARRRNAAEQAAEAYSSSSSTESP</sequence>
<dbReference type="AlphaFoldDB" id="A0A5B9QXI9"/>
<keyword evidence="3" id="KW-1185">Reference proteome</keyword>
<organism evidence="2 3">
    <name type="scientific">Roseimaritima ulvae</name>
    <dbReference type="NCBI Taxonomy" id="980254"/>
    <lineage>
        <taxon>Bacteria</taxon>
        <taxon>Pseudomonadati</taxon>
        <taxon>Planctomycetota</taxon>
        <taxon>Planctomycetia</taxon>
        <taxon>Pirellulales</taxon>
        <taxon>Pirellulaceae</taxon>
        <taxon>Roseimaritima</taxon>
    </lineage>
</organism>
<name>A0A5B9QXI9_9BACT</name>
<gene>
    <name evidence="2" type="ORF">UC8_47640</name>
</gene>
<dbReference type="EMBL" id="CP042914">
    <property type="protein sequence ID" value="QEG42722.1"/>
    <property type="molecule type" value="Genomic_DNA"/>
</dbReference>